<feature type="transmembrane region" description="Helical" evidence="2">
    <location>
        <begin position="140"/>
        <end position="161"/>
    </location>
</feature>
<feature type="transmembrane region" description="Helical" evidence="2">
    <location>
        <begin position="20"/>
        <end position="40"/>
    </location>
</feature>
<evidence type="ECO:0000313" key="3">
    <source>
        <dbReference type="EMBL" id="KIV84962.1"/>
    </source>
</evidence>
<proteinExistence type="predicted"/>
<dbReference type="Proteomes" id="UP000053599">
    <property type="component" value="Unassembled WGS sequence"/>
</dbReference>
<evidence type="ECO:0000313" key="4">
    <source>
        <dbReference type="Proteomes" id="UP000053599"/>
    </source>
</evidence>
<dbReference type="HOGENOM" id="CLU_081702_1_1_1"/>
<evidence type="ECO:0008006" key="5">
    <source>
        <dbReference type="Google" id="ProtNLM"/>
    </source>
</evidence>
<evidence type="ECO:0000256" key="1">
    <source>
        <dbReference type="SAM" id="MobiDB-lite"/>
    </source>
</evidence>
<dbReference type="InterPro" id="IPR009305">
    <property type="entry name" value="Mpo1-like"/>
</dbReference>
<dbReference type="PANTHER" id="PTHR28026:SF9">
    <property type="entry name" value="2-HYDROXY-PALMITIC ACID DIOXYGENASE MPO1"/>
    <property type="match status" value="1"/>
</dbReference>
<dbReference type="PANTHER" id="PTHR28026">
    <property type="entry name" value="DUF962 DOMAIN PROTEIN (AFU_ORTHOLOGUE AFUA_8G05310)"/>
    <property type="match status" value="1"/>
</dbReference>
<feature type="transmembrane region" description="Helical" evidence="2">
    <location>
        <begin position="98"/>
        <end position="120"/>
    </location>
</feature>
<gene>
    <name evidence="3" type="ORF">PV11_00707</name>
</gene>
<dbReference type="EMBL" id="KN846951">
    <property type="protein sequence ID" value="KIV84962.1"/>
    <property type="molecule type" value="Genomic_DNA"/>
</dbReference>
<reference evidence="3 4" key="1">
    <citation type="submission" date="2015-01" db="EMBL/GenBank/DDBJ databases">
        <title>The Genome Sequence of Exophiala sideris CBS121828.</title>
        <authorList>
            <consortium name="The Broad Institute Genomics Platform"/>
            <person name="Cuomo C."/>
            <person name="de Hoog S."/>
            <person name="Gorbushina A."/>
            <person name="Stielow B."/>
            <person name="Teixiera M."/>
            <person name="Abouelleil A."/>
            <person name="Chapman S.B."/>
            <person name="Priest M."/>
            <person name="Young S.K."/>
            <person name="Wortman J."/>
            <person name="Nusbaum C."/>
            <person name="Birren B."/>
        </authorList>
    </citation>
    <scope>NUCLEOTIDE SEQUENCE [LARGE SCALE GENOMIC DNA]</scope>
    <source>
        <strain evidence="3 4">CBS 121828</strain>
    </source>
</reference>
<dbReference type="GO" id="GO:0016020">
    <property type="term" value="C:membrane"/>
    <property type="evidence" value="ECO:0007669"/>
    <property type="project" value="GOC"/>
</dbReference>
<dbReference type="OrthoDB" id="2124888at2759"/>
<dbReference type="Pfam" id="PF06127">
    <property type="entry name" value="Mpo1-like"/>
    <property type="match status" value="1"/>
</dbReference>
<evidence type="ECO:0000256" key="2">
    <source>
        <dbReference type="SAM" id="Phobius"/>
    </source>
</evidence>
<feature type="transmembrane region" description="Helical" evidence="2">
    <location>
        <begin position="60"/>
        <end position="77"/>
    </location>
</feature>
<name>A0A0D1YQD8_9EURO</name>
<feature type="compositionally biased region" description="Low complexity" evidence="1">
    <location>
        <begin position="187"/>
        <end position="206"/>
    </location>
</feature>
<dbReference type="GO" id="GO:0005783">
    <property type="term" value="C:endoplasmic reticulum"/>
    <property type="evidence" value="ECO:0007669"/>
    <property type="project" value="TreeGrafter"/>
</dbReference>
<keyword evidence="2" id="KW-0472">Membrane</keyword>
<sequence>MALNLEKQLRFYGAYHHDPANIAIHLIGVPVILWTTFLLGTNTPPLVKLPSSMTVPYLDLNAGTILCLCYCALYVLLEPVAGTALSALLLAGTAYGKYLTVTHGMTANFWAIAGFLAGWIVQFLGHGMFEGRAPALLDNIFQAVFLAPLFVWMELLFALGYRPELKSRLDKMVKEDIAKYRESKAQKANGKVNGAAVNGNGHAKQS</sequence>
<protein>
    <recommendedName>
        <fullName evidence="5">DUF962 domain-containing protein</fullName>
    </recommendedName>
</protein>
<feature type="region of interest" description="Disordered" evidence="1">
    <location>
        <begin position="184"/>
        <end position="206"/>
    </location>
</feature>
<organism evidence="3 4">
    <name type="scientific">Exophiala sideris</name>
    <dbReference type="NCBI Taxonomy" id="1016849"/>
    <lineage>
        <taxon>Eukaryota</taxon>
        <taxon>Fungi</taxon>
        <taxon>Dikarya</taxon>
        <taxon>Ascomycota</taxon>
        <taxon>Pezizomycotina</taxon>
        <taxon>Eurotiomycetes</taxon>
        <taxon>Chaetothyriomycetidae</taxon>
        <taxon>Chaetothyriales</taxon>
        <taxon>Herpotrichiellaceae</taxon>
        <taxon>Exophiala</taxon>
    </lineage>
</organism>
<dbReference type="GO" id="GO:0046521">
    <property type="term" value="P:sphingoid catabolic process"/>
    <property type="evidence" value="ECO:0007669"/>
    <property type="project" value="TreeGrafter"/>
</dbReference>
<keyword evidence="2" id="KW-1133">Transmembrane helix</keyword>
<dbReference type="AlphaFoldDB" id="A0A0D1YQD8"/>
<accession>A0A0D1YQD8</accession>
<keyword evidence="2" id="KW-0812">Transmembrane</keyword>